<comment type="caution">
    <text evidence="1">The sequence shown here is derived from an EMBL/GenBank/DDBJ whole genome shotgun (WGS) entry which is preliminary data.</text>
</comment>
<accession>A0ABV7WR71</accession>
<dbReference type="EMBL" id="JBHRYN010000008">
    <property type="protein sequence ID" value="MFC3701452.1"/>
    <property type="molecule type" value="Genomic_DNA"/>
</dbReference>
<protein>
    <recommendedName>
        <fullName evidence="3">PilZ domain-containing protein</fullName>
    </recommendedName>
</protein>
<keyword evidence="2" id="KW-1185">Reference proteome</keyword>
<organism evidence="1 2">
    <name type="scientific">Reinekea marina</name>
    <dbReference type="NCBI Taxonomy" id="1310421"/>
    <lineage>
        <taxon>Bacteria</taxon>
        <taxon>Pseudomonadati</taxon>
        <taxon>Pseudomonadota</taxon>
        <taxon>Gammaproteobacteria</taxon>
        <taxon>Oceanospirillales</taxon>
        <taxon>Saccharospirillaceae</taxon>
        <taxon>Reinekea</taxon>
    </lineage>
</organism>
<evidence type="ECO:0000313" key="2">
    <source>
        <dbReference type="Proteomes" id="UP001595710"/>
    </source>
</evidence>
<proteinExistence type="predicted"/>
<name>A0ABV7WR71_9GAMM</name>
<sequence>MSIASLRLTLPEQNLHFSRETAAMYRDVLVNQVLNSGDFEQQLEKITISLSNLNRMSLDGDTRLSLTESLINQYLTFMKHVRTGDLSLKEQSASGLTELNREFAFATKLLLRDAVSHSKEELANFVYWVVSAISEQLQDYSVTRRNQPEGLWAELNRIYQFAESRYLTDFHNNKPDKRDIESRYKQALLFQAAQPHHLNDKEQILLNAYLTKWAFRSHLRHQESREFNSRYFYVDLDSPKGAVSSRSIEGVANGESIRALNPLPIIEQVRLHMSQLRKSMSADKIGFQPNTDNIDAFMTLKKVLLSWKQESTRRFERASCAVNARTAVGLNNIHHYLRSPRSYSESLINSSTVNMSKTGACVKLESANSGLELSVGDVVMHKHANESNGRLAVVRWLQRAGMSILFGVEYIVGNLQPVTIRVQDKIAEALLISTSDNDSLITHKGYCASNTPVRLKSVRHNLSLDARVQALIQRGQHVDQIRLKRSQMA</sequence>
<evidence type="ECO:0000313" key="1">
    <source>
        <dbReference type="EMBL" id="MFC3701452.1"/>
    </source>
</evidence>
<evidence type="ECO:0008006" key="3">
    <source>
        <dbReference type="Google" id="ProtNLM"/>
    </source>
</evidence>
<reference evidence="2" key="1">
    <citation type="journal article" date="2019" name="Int. J. Syst. Evol. Microbiol.">
        <title>The Global Catalogue of Microorganisms (GCM) 10K type strain sequencing project: providing services to taxonomists for standard genome sequencing and annotation.</title>
        <authorList>
            <consortium name="The Broad Institute Genomics Platform"/>
            <consortium name="The Broad Institute Genome Sequencing Center for Infectious Disease"/>
            <person name="Wu L."/>
            <person name="Ma J."/>
        </authorList>
    </citation>
    <scope>NUCLEOTIDE SEQUENCE [LARGE SCALE GENOMIC DNA]</scope>
    <source>
        <strain evidence="2">CECT 8288</strain>
    </source>
</reference>
<dbReference type="RefSeq" id="WP_290282548.1">
    <property type="nucleotide sequence ID" value="NZ_JAUFQI010000001.1"/>
</dbReference>
<dbReference type="Proteomes" id="UP001595710">
    <property type="component" value="Unassembled WGS sequence"/>
</dbReference>
<gene>
    <name evidence="1" type="ORF">ACFOND_07370</name>
</gene>